<sequence>MPPDSIDEKQSPSDRPPVVKDDPELPCPEVFGTTDANRANIDPSDMTQHTYKYEASFSQGSDNTTGRKRSRIASPELSYDDRRGHCIDEHSGHEYNVRKSLIDEDFSEFGLSLGDNFDWDGYIVPSVTKELKVIGDKVYSMFKVNPTRWASYDKCYPIANFQPKFDVEGSQNEEMEAEPDPEATQSQTDSQREAHRLQPLLGFCRQFAKHEGVVMAIYKASRPPSTSQPNPMRPSPGMDVTLHFVPNDSKVVTSGNPFMLNVVVMDVPREGELQRQYGWLLDTNRGNLESVALIKALKLYGNHAIIGRILADKFQVHNKEKVRNGQVEEWSSDDLDGPYEHDSSVFMLGVDMGPTGSAGRFSHYSNKPTLKRLQASGEVESPGSFGRYESKRIRLSDLVEQGNASDKGSKYETIYHKTSRLSSSLSQNDSSPNAGPQPHESALETYTMYNIITKTLSRKRDTGIEVISAQDGAGKSTTGTSDHGMESDPIDLTFGDMEAYHQWIGLQEGSEDEDGEEEGLEVESQIPPIPTNTHSEEGAAQRLGEEDNGADNAQVAMLEQLVDEMVLSGESGLNDNSSIAPSIIPSRRATVEEEDPVEDRRAETGTRSDSQDLRADEVRDATDGGNTSTTQHGNQSGDSAGSNNIQSTTPIAAFPPQSKVRMYPIDKDDLTKYGLVNGKCCDVPRFNDDGSQIIASDCGSRQLIFVWKQKHGIADNAITDLFDIIREPYFNKDHLPLSPTTIKNMRGQLPLPEIMGERVEVDATKADSKTPPEVTQYTFNIKELIERNLNNPQIFEQCHFGAAVDSARRLEAYDGDLWKGSITACLDMYPLLTKEILEPSQIYPGGCYEVDCCDTFNNLRDLLVRAVGLFRTAKGSDEIMANVQPIITRYEDLQLLGLEAYADLFDFTPVERWLETDEASNEATNRDSESPERITPITSNSASKINSSATKPITDDDDADDANLSSSPSRKRIVLKRCYILKQEYRVLVSRFKTAVCMEIDRADDNLDDILPRLKILRRGDRLPTKRDFDNGKVEEDGSVKRKRKVVKRKGKATKTPKGRANAGRGKSRPSEKKMSSTQTALTNRRIRDDIDHQHDHDHGDTNGTQEDTEMLESEEQEDVREYTSLTEDQLDHIVSESMTDANTVTITPANGGVPTHIVQQIVVPEKLGTVFDRNLFLRGLPTPKGLSSRPGQSTEDPDDLVTGTDKTNAGKKKKAKQKAEQKKKRSERIAARASKSTGKYNHPKLKEAIDQLNLDTDNPLGRIRPTPVIKMDRLIAAGHIRKTTAELEIEKGEIDLSELKKEKYNPPAGTLPRLGVVIDLYSDKFGVFRTAHRTTGGIYMTMLNLDYRGRDQCRNHTLCGFIPHGAKFSETGQSLLEQIAVLAKGVVMNVQGQQTKVHVKLLSFNGDMEEANSLAGVGGATSRTGCRFCYIPSCNLDDTQLLQKEWERQVIKRQMHICERIRMLAIQDRDGENGAQINTDLMLEAGLLPYVPIISSYGPAFDRSIQIAMDISHIEQKGLGEMAISRLFNKLLSKDGGLIAFNNEFHRYKFPNTVSRLPNPTCHSRSLQMREVSTLLACIPFLLKEIQVNVDDSFEIFDPPVLKAYQALFPEEGFTHKTLLQYVIEVYSAIAKANKHIFSRVMIKDEDEWTRDDYDELEKVVFESRRMFDELYRPFDKVTPALKMSTLGNKYMQDPRGGILRRLPNFHQALHMRSNAIYFGTNLVTSCSIGELVHKLWKQMVPHTNYYELDREFCKFWATMDSLRYLIDGEIDHPWTAKLLLFRKRLPGLFCGYFFGHMARQSEEGAWVTNKTGLASRINLMKDLRFPDIFFGAPIPFKVAKDQIQYPTVLLGRKDDDMAIEGLKLAYQSYQIPEYELDLTVSEDVFVPSTGKTVTHLARLQWWESVSYYDTISEARTRLRLGDFITVDEVEKRRLGVSYQALDSGMKNTYAKVLGICTHRVKGINYVFLFVQWLQTQARLKDRKMADIEIYDLAPITRFDKRNWRNFIALPAISAEKSPYFVPFETRRKNKGSTTGINLPSVSYDDTEGQWTTEADTMPRLRYSTRREAYYRNDWFFDSM</sequence>
<dbReference type="STRING" id="1160509.A0A3N4IN86"/>
<feature type="compositionally biased region" description="Acidic residues" evidence="1">
    <location>
        <begin position="1107"/>
        <end position="1119"/>
    </location>
</feature>
<keyword evidence="3" id="KW-1185">Reference proteome</keyword>
<protein>
    <submittedName>
        <fullName evidence="2">Uncharacterized protein</fullName>
    </submittedName>
</protein>
<feature type="compositionally biased region" description="Low complexity" evidence="1">
    <location>
        <begin position="577"/>
        <end position="588"/>
    </location>
</feature>
<organism evidence="2 3">
    <name type="scientific">Ascobolus immersus RN42</name>
    <dbReference type="NCBI Taxonomy" id="1160509"/>
    <lineage>
        <taxon>Eukaryota</taxon>
        <taxon>Fungi</taxon>
        <taxon>Dikarya</taxon>
        <taxon>Ascomycota</taxon>
        <taxon>Pezizomycotina</taxon>
        <taxon>Pezizomycetes</taxon>
        <taxon>Pezizales</taxon>
        <taxon>Ascobolaceae</taxon>
        <taxon>Ascobolus</taxon>
    </lineage>
</organism>
<feature type="region of interest" description="Disordered" evidence="1">
    <location>
        <begin position="169"/>
        <end position="192"/>
    </location>
</feature>
<feature type="region of interest" description="Disordered" evidence="1">
    <location>
        <begin position="1023"/>
        <end position="1123"/>
    </location>
</feature>
<feature type="region of interest" description="Disordered" evidence="1">
    <location>
        <begin position="418"/>
        <end position="442"/>
    </location>
</feature>
<feature type="compositionally biased region" description="Basic and acidic residues" evidence="1">
    <location>
        <begin position="1023"/>
        <end position="1040"/>
    </location>
</feature>
<gene>
    <name evidence="2" type="ORF">BJ508DRAFT_321456</name>
</gene>
<reference evidence="2 3" key="1">
    <citation type="journal article" date="2018" name="Nat. Ecol. Evol.">
        <title>Pezizomycetes genomes reveal the molecular basis of ectomycorrhizal truffle lifestyle.</title>
        <authorList>
            <person name="Murat C."/>
            <person name="Payen T."/>
            <person name="Noel B."/>
            <person name="Kuo A."/>
            <person name="Morin E."/>
            <person name="Chen J."/>
            <person name="Kohler A."/>
            <person name="Krizsan K."/>
            <person name="Balestrini R."/>
            <person name="Da Silva C."/>
            <person name="Montanini B."/>
            <person name="Hainaut M."/>
            <person name="Levati E."/>
            <person name="Barry K.W."/>
            <person name="Belfiori B."/>
            <person name="Cichocki N."/>
            <person name="Clum A."/>
            <person name="Dockter R.B."/>
            <person name="Fauchery L."/>
            <person name="Guy J."/>
            <person name="Iotti M."/>
            <person name="Le Tacon F."/>
            <person name="Lindquist E.A."/>
            <person name="Lipzen A."/>
            <person name="Malagnac F."/>
            <person name="Mello A."/>
            <person name="Molinier V."/>
            <person name="Miyauchi S."/>
            <person name="Poulain J."/>
            <person name="Riccioni C."/>
            <person name="Rubini A."/>
            <person name="Sitrit Y."/>
            <person name="Splivallo R."/>
            <person name="Traeger S."/>
            <person name="Wang M."/>
            <person name="Zifcakova L."/>
            <person name="Wipf D."/>
            <person name="Zambonelli A."/>
            <person name="Paolocci F."/>
            <person name="Nowrousian M."/>
            <person name="Ottonello S."/>
            <person name="Baldrian P."/>
            <person name="Spatafora J.W."/>
            <person name="Henrissat B."/>
            <person name="Nagy L.G."/>
            <person name="Aury J.M."/>
            <person name="Wincker P."/>
            <person name="Grigoriev I.V."/>
            <person name="Bonfante P."/>
            <person name="Martin F.M."/>
        </authorList>
    </citation>
    <scope>NUCLEOTIDE SEQUENCE [LARGE SCALE GENOMIC DNA]</scope>
    <source>
        <strain evidence="2 3">RN42</strain>
    </source>
</reference>
<accession>A0A3N4IN86</accession>
<feature type="compositionally biased region" description="Basic and acidic residues" evidence="1">
    <location>
        <begin position="1086"/>
        <end position="1101"/>
    </location>
</feature>
<feature type="compositionally biased region" description="Polar residues" evidence="1">
    <location>
        <begin position="624"/>
        <end position="650"/>
    </location>
</feature>
<feature type="region of interest" description="Disordered" evidence="1">
    <location>
        <begin position="1"/>
        <end position="77"/>
    </location>
</feature>
<dbReference type="EMBL" id="ML119648">
    <property type="protein sequence ID" value="RPA86887.1"/>
    <property type="molecule type" value="Genomic_DNA"/>
</dbReference>
<feature type="compositionally biased region" description="Polar residues" evidence="1">
    <location>
        <begin position="45"/>
        <end position="64"/>
    </location>
</feature>
<dbReference type="OrthoDB" id="5372708at2759"/>
<feature type="compositionally biased region" description="Polar residues" evidence="1">
    <location>
        <begin position="936"/>
        <end position="951"/>
    </location>
</feature>
<feature type="compositionally biased region" description="Basic and acidic residues" evidence="1">
    <location>
        <begin position="598"/>
        <end position="622"/>
    </location>
</feature>
<feature type="compositionally biased region" description="Basic residues" evidence="1">
    <location>
        <begin position="1041"/>
        <end position="1058"/>
    </location>
</feature>
<feature type="compositionally biased region" description="Basic residues" evidence="1">
    <location>
        <begin position="1210"/>
        <end position="1227"/>
    </location>
</feature>
<feature type="compositionally biased region" description="Basic and acidic residues" evidence="1">
    <location>
        <begin position="534"/>
        <end position="545"/>
    </location>
</feature>
<feature type="region of interest" description="Disordered" evidence="1">
    <location>
        <begin position="508"/>
        <end position="548"/>
    </location>
</feature>
<evidence type="ECO:0000313" key="2">
    <source>
        <dbReference type="EMBL" id="RPA86887.1"/>
    </source>
</evidence>
<dbReference type="Proteomes" id="UP000275078">
    <property type="component" value="Unassembled WGS sequence"/>
</dbReference>
<proteinExistence type="predicted"/>
<feature type="compositionally biased region" description="Low complexity" evidence="1">
    <location>
        <begin position="420"/>
        <end position="431"/>
    </location>
</feature>
<feature type="compositionally biased region" description="Acidic residues" evidence="1">
    <location>
        <begin position="509"/>
        <end position="521"/>
    </location>
</feature>
<evidence type="ECO:0000256" key="1">
    <source>
        <dbReference type="SAM" id="MobiDB-lite"/>
    </source>
</evidence>
<name>A0A3N4IN86_ASCIM</name>
<feature type="region of interest" description="Disordered" evidence="1">
    <location>
        <begin position="916"/>
        <end position="966"/>
    </location>
</feature>
<feature type="region of interest" description="Disordered" evidence="1">
    <location>
        <begin position="1182"/>
        <end position="1245"/>
    </location>
</feature>
<feature type="compositionally biased region" description="Acidic residues" evidence="1">
    <location>
        <begin position="171"/>
        <end position="181"/>
    </location>
</feature>
<feature type="region of interest" description="Disordered" evidence="1">
    <location>
        <begin position="571"/>
        <end position="655"/>
    </location>
</feature>
<feature type="compositionally biased region" description="Basic and acidic residues" evidence="1">
    <location>
        <begin position="1"/>
        <end position="23"/>
    </location>
</feature>
<evidence type="ECO:0000313" key="3">
    <source>
        <dbReference type="Proteomes" id="UP000275078"/>
    </source>
</evidence>